<organism evidence="1">
    <name type="scientific">Woronichinia naegeliana WA131</name>
    <dbReference type="NCBI Taxonomy" id="2824559"/>
    <lineage>
        <taxon>Bacteria</taxon>
        <taxon>Bacillati</taxon>
        <taxon>Cyanobacteriota</taxon>
        <taxon>Cyanophyceae</taxon>
        <taxon>Synechococcales</taxon>
        <taxon>Coelosphaeriaceae</taxon>
        <taxon>Woronichinia</taxon>
    </lineage>
</organism>
<accession>A0A977PU53</accession>
<reference evidence="1" key="1">
    <citation type="submission" date="2021-04" db="EMBL/GenBank/DDBJ databases">
        <title>Genome sequence of Woronichinia naegeliana from Washington state freshwater lake bloom.</title>
        <authorList>
            <person name="Dreher T.W."/>
        </authorList>
    </citation>
    <scope>NUCLEOTIDE SEQUENCE</scope>
    <source>
        <strain evidence="1">WA131</strain>
    </source>
</reference>
<dbReference type="SUPFAM" id="SSF46689">
    <property type="entry name" value="Homeodomain-like"/>
    <property type="match status" value="1"/>
</dbReference>
<protein>
    <submittedName>
        <fullName evidence="1">DUF433 domain-containing protein</fullName>
    </submittedName>
</protein>
<proteinExistence type="predicted"/>
<dbReference type="EMBL" id="CP073041">
    <property type="protein sequence ID" value="UXE58708.1"/>
    <property type="molecule type" value="Genomic_DNA"/>
</dbReference>
<dbReference type="Proteomes" id="UP001065613">
    <property type="component" value="Chromosome"/>
</dbReference>
<dbReference type="AlphaFoldDB" id="A0A977PU53"/>
<evidence type="ECO:0000313" key="1">
    <source>
        <dbReference type="EMBL" id="UXE58708.1"/>
    </source>
</evidence>
<dbReference type="InterPro" id="IPR036388">
    <property type="entry name" value="WH-like_DNA-bd_sf"/>
</dbReference>
<dbReference type="PANTHER" id="PTHR34849">
    <property type="entry name" value="SSL5025 PROTEIN"/>
    <property type="match status" value="1"/>
</dbReference>
<dbReference type="InterPro" id="IPR007367">
    <property type="entry name" value="DUF433"/>
</dbReference>
<dbReference type="PANTHER" id="PTHR34849:SF3">
    <property type="entry name" value="SSR2962 PROTEIN"/>
    <property type="match status" value="1"/>
</dbReference>
<dbReference type="Pfam" id="PF04255">
    <property type="entry name" value="DUF433"/>
    <property type="match status" value="1"/>
</dbReference>
<dbReference type="Gene3D" id="1.10.10.10">
    <property type="entry name" value="Winged helix-like DNA-binding domain superfamily/Winged helix DNA-binding domain"/>
    <property type="match status" value="1"/>
</dbReference>
<dbReference type="KEGG" id="wna:KA717_22035"/>
<dbReference type="InterPro" id="IPR009057">
    <property type="entry name" value="Homeodomain-like_sf"/>
</dbReference>
<sequence>MKWQERIVSDPSICHGKVCIKGTRIMVSVILDNLAAGVTNAEILKSYPSLSELDLKAAISYAAELARERIISAS</sequence>
<gene>
    <name evidence="1" type="ORF">KA717_22035</name>
</gene>
<name>A0A977PU53_9CYAN</name>